<reference evidence="3" key="1">
    <citation type="journal article" date="2019" name="Int. J. Syst. Evol. Microbiol.">
        <title>The Global Catalogue of Microorganisms (GCM) 10K type strain sequencing project: providing services to taxonomists for standard genome sequencing and annotation.</title>
        <authorList>
            <consortium name="The Broad Institute Genomics Platform"/>
            <consortium name="The Broad Institute Genome Sequencing Center for Infectious Disease"/>
            <person name="Wu L."/>
            <person name="Ma J."/>
        </authorList>
    </citation>
    <scope>NUCLEOTIDE SEQUENCE [LARGE SCALE GENOMIC DNA]</scope>
    <source>
        <strain evidence="3">CGMCC 4.7317</strain>
    </source>
</reference>
<dbReference type="InterPro" id="IPR051531">
    <property type="entry name" value="N-acetyltransferase"/>
</dbReference>
<dbReference type="GO" id="GO:0016746">
    <property type="term" value="F:acyltransferase activity"/>
    <property type="evidence" value="ECO:0007669"/>
    <property type="project" value="UniProtKB-KW"/>
</dbReference>
<dbReference type="Proteomes" id="UP001596138">
    <property type="component" value="Unassembled WGS sequence"/>
</dbReference>
<proteinExistence type="predicted"/>
<dbReference type="Gene3D" id="3.40.630.30">
    <property type="match status" value="1"/>
</dbReference>
<dbReference type="PROSITE" id="PS51186">
    <property type="entry name" value="GNAT"/>
    <property type="match status" value="1"/>
</dbReference>
<dbReference type="PANTHER" id="PTHR43792">
    <property type="entry name" value="GNAT FAMILY, PUTATIVE (AFU_ORTHOLOGUE AFUA_3G00765)-RELATED-RELATED"/>
    <property type="match status" value="1"/>
</dbReference>
<organism evidence="2 3">
    <name type="scientific">Longivirga aurantiaca</name>
    <dbReference type="NCBI Taxonomy" id="1837743"/>
    <lineage>
        <taxon>Bacteria</taxon>
        <taxon>Bacillati</taxon>
        <taxon>Actinomycetota</taxon>
        <taxon>Actinomycetes</taxon>
        <taxon>Sporichthyales</taxon>
        <taxon>Sporichthyaceae</taxon>
        <taxon>Longivirga</taxon>
    </lineage>
</organism>
<evidence type="ECO:0000313" key="2">
    <source>
        <dbReference type="EMBL" id="MFC6236553.1"/>
    </source>
</evidence>
<keyword evidence="2" id="KW-0808">Transferase</keyword>
<comment type="caution">
    <text evidence="2">The sequence shown here is derived from an EMBL/GenBank/DDBJ whole genome shotgun (WGS) entry which is preliminary data.</text>
</comment>
<dbReference type="InterPro" id="IPR000182">
    <property type="entry name" value="GNAT_dom"/>
</dbReference>
<accession>A0ABW1SVX4</accession>
<dbReference type="PANTHER" id="PTHR43792:SF1">
    <property type="entry name" value="N-ACETYLTRANSFERASE DOMAIN-CONTAINING PROTEIN"/>
    <property type="match status" value="1"/>
</dbReference>
<sequence length="179" mass="19545">MPVTPLRTERLLLRAWEDSDADAVLDIYSREDVYRWLGNPPTPCPDLDAARARIARWNALSTSAREGLWAVETPGISGISPQPCGTALLVPLTTSSGEKSDTREIGWHFHPDAWGFGIATESARALIGQARANGLGEVHAVVYPDNVRSLAVCDRLGMTRLGVTDQWYGVELVDHVLAL</sequence>
<keyword evidence="3" id="KW-1185">Reference proteome</keyword>
<dbReference type="InterPro" id="IPR016181">
    <property type="entry name" value="Acyl_CoA_acyltransferase"/>
</dbReference>
<evidence type="ECO:0000259" key="1">
    <source>
        <dbReference type="PROSITE" id="PS51186"/>
    </source>
</evidence>
<dbReference type="Pfam" id="PF13302">
    <property type="entry name" value="Acetyltransf_3"/>
    <property type="match status" value="1"/>
</dbReference>
<evidence type="ECO:0000313" key="3">
    <source>
        <dbReference type="Proteomes" id="UP001596138"/>
    </source>
</evidence>
<dbReference type="EC" id="2.3.-.-" evidence="2"/>
<dbReference type="RefSeq" id="WP_386763596.1">
    <property type="nucleotide sequence ID" value="NZ_JBHSTI010000002.1"/>
</dbReference>
<dbReference type="EMBL" id="JBHSTI010000002">
    <property type="protein sequence ID" value="MFC6236553.1"/>
    <property type="molecule type" value="Genomic_DNA"/>
</dbReference>
<gene>
    <name evidence="2" type="ORF">ACFQGU_01585</name>
</gene>
<protein>
    <submittedName>
        <fullName evidence="2">GNAT family N-acetyltransferase</fullName>
        <ecNumber evidence="2">2.3.-.-</ecNumber>
    </submittedName>
</protein>
<name>A0ABW1SVX4_9ACTN</name>
<feature type="domain" description="N-acetyltransferase" evidence="1">
    <location>
        <begin position="11"/>
        <end position="179"/>
    </location>
</feature>
<keyword evidence="2" id="KW-0012">Acyltransferase</keyword>
<dbReference type="SUPFAM" id="SSF55729">
    <property type="entry name" value="Acyl-CoA N-acyltransferases (Nat)"/>
    <property type="match status" value="1"/>
</dbReference>